<evidence type="ECO:0000313" key="4">
    <source>
        <dbReference type="Proteomes" id="UP001497623"/>
    </source>
</evidence>
<keyword evidence="4" id="KW-1185">Reference proteome</keyword>
<dbReference type="Pfam" id="PF00069">
    <property type="entry name" value="Pkinase"/>
    <property type="match status" value="1"/>
</dbReference>
<sequence length="503" mass="54619">MCANLMNEKLDAKEHDIEATSVGSDTLSGVSEDFSCSLPGNTEETNATTDQFFTAADDVFGAKQLINGTKYSNNCVQPVFTNENDKEVSDHIPGILVNKDSFGLSKNSSFEDKEDVTDVSFSSTTLPSFSWTDRDDTDIADIDIDELIRNSKQLLSNVDHTLKQSKNQSIYSIQDSDESTSGEHSELPLDSVTCGFEKNENSSIDKVSSSVQVATSDNIPPSHLNCDTSSHIENNFNTNNIENILVTDKNYLTCNSKEKGVNNSNCGSTSSTFVNNIPDSNPLTHDKSTHASDAAHNINGDDHSLVESSLAVLLEKYSNRSQNSQPHLPEPLVKVWVSQIVSAIGALHSLGIIWQDFNPNNVLLDEGGCILVTYESRWSTVDCRGKGLGTCHGNNHTMSVDDIKNSYLAPELSSPLMCPTTAADWWSVGALMYHLLTGNSLSSAHPTGITSHSEVVLPEHLSAEAASLLTQLLSVHPTERLGGGIPGVMEIKDHPFFAGIHWQ</sequence>
<comment type="caution">
    <text evidence="3">The sequence shown here is derived from an EMBL/GenBank/DDBJ whole genome shotgun (WGS) entry which is preliminary data.</text>
</comment>
<dbReference type="AlphaFoldDB" id="A0AAV2SWN9"/>
<dbReference type="EMBL" id="CAXKWB010129282">
    <property type="protein sequence ID" value="CAL4241098.1"/>
    <property type="molecule type" value="Genomic_DNA"/>
</dbReference>
<dbReference type="InterPro" id="IPR051866">
    <property type="entry name" value="Intracell_Sig-Traffick_Protein"/>
</dbReference>
<proteinExistence type="predicted"/>
<dbReference type="InterPro" id="IPR011009">
    <property type="entry name" value="Kinase-like_dom_sf"/>
</dbReference>
<dbReference type="PROSITE" id="PS50011">
    <property type="entry name" value="PROTEIN_KINASE_DOM"/>
    <property type="match status" value="1"/>
</dbReference>
<dbReference type="PANTHER" id="PTHR15508">
    <property type="entry name" value="RIBOSOMAL PROTEIN S6 KINASE"/>
    <property type="match status" value="1"/>
</dbReference>
<reference evidence="3 4" key="1">
    <citation type="submission" date="2024-05" db="EMBL/GenBank/DDBJ databases">
        <authorList>
            <person name="Wallberg A."/>
        </authorList>
    </citation>
    <scope>NUCLEOTIDE SEQUENCE [LARGE SCALE GENOMIC DNA]</scope>
</reference>
<dbReference type="SUPFAM" id="SSF56112">
    <property type="entry name" value="Protein kinase-like (PK-like)"/>
    <property type="match status" value="1"/>
</dbReference>
<dbReference type="Proteomes" id="UP001497623">
    <property type="component" value="Unassembled WGS sequence"/>
</dbReference>
<dbReference type="InterPro" id="IPR000719">
    <property type="entry name" value="Prot_kinase_dom"/>
</dbReference>
<accession>A0AAV2SWN9</accession>
<dbReference type="GO" id="GO:0005524">
    <property type="term" value="F:ATP binding"/>
    <property type="evidence" value="ECO:0007669"/>
    <property type="project" value="InterPro"/>
</dbReference>
<protein>
    <recommendedName>
        <fullName evidence="2">Protein kinase domain-containing protein</fullName>
    </recommendedName>
</protein>
<evidence type="ECO:0000259" key="2">
    <source>
        <dbReference type="PROSITE" id="PS50011"/>
    </source>
</evidence>
<dbReference type="GO" id="GO:0004672">
    <property type="term" value="F:protein kinase activity"/>
    <property type="evidence" value="ECO:0007669"/>
    <property type="project" value="InterPro"/>
</dbReference>
<dbReference type="PANTHER" id="PTHR15508:SF9">
    <property type="entry name" value="SORTING NEXIN-15"/>
    <property type="match status" value="1"/>
</dbReference>
<name>A0AAV2SWN9_MEGNR</name>
<evidence type="ECO:0000313" key="3">
    <source>
        <dbReference type="EMBL" id="CAL4241098.1"/>
    </source>
</evidence>
<organism evidence="3 4">
    <name type="scientific">Meganyctiphanes norvegica</name>
    <name type="common">Northern krill</name>
    <name type="synonym">Thysanopoda norvegica</name>
    <dbReference type="NCBI Taxonomy" id="48144"/>
    <lineage>
        <taxon>Eukaryota</taxon>
        <taxon>Metazoa</taxon>
        <taxon>Ecdysozoa</taxon>
        <taxon>Arthropoda</taxon>
        <taxon>Crustacea</taxon>
        <taxon>Multicrustacea</taxon>
        <taxon>Malacostraca</taxon>
        <taxon>Eumalacostraca</taxon>
        <taxon>Eucarida</taxon>
        <taxon>Euphausiacea</taxon>
        <taxon>Euphausiidae</taxon>
        <taxon>Meganyctiphanes</taxon>
    </lineage>
</organism>
<dbReference type="SMART" id="SM00220">
    <property type="entry name" value="S_TKc"/>
    <property type="match status" value="1"/>
</dbReference>
<gene>
    <name evidence="3" type="ORF">MNOR_LOCUS40675</name>
</gene>
<evidence type="ECO:0000256" key="1">
    <source>
        <dbReference type="SAM" id="MobiDB-lite"/>
    </source>
</evidence>
<dbReference type="Gene3D" id="1.10.510.10">
    <property type="entry name" value="Transferase(Phosphotransferase) domain 1"/>
    <property type="match status" value="1"/>
</dbReference>
<feature type="region of interest" description="Disordered" evidence="1">
    <location>
        <begin position="169"/>
        <end position="189"/>
    </location>
</feature>
<feature type="domain" description="Protein kinase" evidence="2">
    <location>
        <begin position="156"/>
        <end position="497"/>
    </location>
</feature>